<name>A0ABS9CPW7_9FIRM</name>
<sequence>MIEEMVSVIIPVYNIEVYLRECVESVLAQTYENFELILVDDGSKDNSPAICDEFAQLDSRVVVIHKENEGPSATRNRGIEAAQGEFIVFVDSDDRIHPQMLEKMTAAMTRYQTDLCICGFERFRDGWKQRVRISPYSLLIFQSKQELASVYKKANTNMFGVSIWAKMYRAQIIKDNNIRFSEDIDYEEDCCFNIDYFQYVTTTSVLRDYFYFYRQMEQSLSKGYRKDTYKFLVNGYRRRKEFMENLGMATGGVDAIFLIVIKTTLMKIFVADLSKEEKFREYKEVIDFEESRMVSEQAVRSKVRLTRMLSKAIVAESPKRIHNVLEIWKVVHGFKSFLKKIKRNCKNVFWRLKR</sequence>
<dbReference type="PANTHER" id="PTHR22916:SF51">
    <property type="entry name" value="GLYCOSYLTRANSFERASE EPSH-RELATED"/>
    <property type="match status" value="1"/>
</dbReference>
<protein>
    <submittedName>
        <fullName evidence="4">Glycosyltransferase family 2 protein</fullName>
    </submittedName>
</protein>
<evidence type="ECO:0000256" key="2">
    <source>
        <dbReference type="ARBA" id="ARBA00022679"/>
    </source>
</evidence>
<keyword evidence="2" id="KW-0808">Transferase</keyword>
<dbReference type="Gene3D" id="3.90.550.10">
    <property type="entry name" value="Spore Coat Polysaccharide Biosynthesis Protein SpsA, Chain A"/>
    <property type="match status" value="1"/>
</dbReference>
<accession>A0ABS9CPW7</accession>
<comment type="caution">
    <text evidence="4">The sequence shown here is derived from an EMBL/GenBank/DDBJ whole genome shotgun (WGS) entry which is preliminary data.</text>
</comment>
<evidence type="ECO:0000256" key="1">
    <source>
        <dbReference type="ARBA" id="ARBA00022676"/>
    </source>
</evidence>
<dbReference type="InterPro" id="IPR001173">
    <property type="entry name" value="Glyco_trans_2-like"/>
</dbReference>
<dbReference type="CDD" id="cd00761">
    <property type="entry name" value="Glyco_tranf_GTA_type"/>
    <property type="match status" value="1"/>
</dbReference>
<dbReference type="InterPro" id="IPR029044">
    <property type="entry name" value="Nucleotide-diphossugar_trans"/>
</dbReference>
<organism evidence="4 5">
    <name type="scientific">Anaeromassilibacillus senegalensis</name>
    <dbReference type="NCBI Taxonomy" id="1673717"/>
    <lineage>
        <taxon>Bacteria</taxon>
        <taxon>Bacillati</taxon>
        <taxon>Bacillota</taxon>
        <taxon>Clostridia</taxon>
        <taxon>Eubacteriales</taxon>
        <taxon>Acutalibacteraceae</taxon>
        <taxon>Anaeromassilibacillus</taxon>
    </lineage>
</organism>
<feature type="domain" description="Glycosyltransferase 2-like" evidence="3">
    <location>
        <begin position="7"/>
        <end position="174"/>
    </location>
</feature>
<reference evidence="4 5" key="1">
    <citation type="submission" date="2020-12" db="EMBL/GenBank/DDBJ databases">
        <title>Whole genome sequences of gut porcine anaerobes.</title>
        <authorList>
            <person name="Kubasova T."/>
            <person name="Jahodarova E."/>
            <person name="Rychlik I."/>
        </authorList>
    </citation>
    <scope>NUCLEOTIDE SEQUENCE [LARGE SCALE GENOMIC DNA]</scope>
    <source>
        <strain evidence="4 5">An867</strain>
    </source>
</reference>
<dbReference type="Pfam" id="PF00535">
    <property type="entry name" value="Glycos_transf_2"/>
    <property type="match status" value="1"/>
</dbReference>
<dbReference type="SUPFAM" id="SSF53448">
    <property type="entry name" value="Nucleotide-diphospho-sugar transferases"/>
    <property type="match status" value="1"/>
</dbReference>
<gene>
    <name evidence="4" type="ORF">JQM67_11265</name>
</gene>
<dbReference type="Proteomes" id="UP001299220">
    <property type="component" value="Unassembled WGS sequence"/>
</dbReference>
<dbReference type="PANTHER" id="PTHR22916">
    <property type="entry name" value="GLYCOSYLTRANSFERASE"/>
    <property type="match status" value="1"/>
</dbReference>
<evidence type="ECO:0000313" key="5">
    <source>
        <dbReference type="Proteomes" id="UP001299220"/>
    </source>
</evidence>
<evidence type="ECO:0000259" key="3">
    <source>
        <dbReference type="Pfam" id="PF00535"/>
    </source>
</evidence>
<dbReference type="RefSeq" id="WP_235324198.1">
    <property type="nucleotide sequence ID" value="NZ_JAFBIT010000003.1"/>
</dbReference>
<proteinExistence type="predicted"/>
<keyword evidence="5" id="KW-1185">Reference proteome</keyword>
<evidence type="ECO:0000313" key="4">
    <source>
        <dbReference type="EMBL" id="MCF2653180.1"/>
    </source>
</evidence>
<dbReference type="EMBL" id="JAFBIT010000003">
    <property type="protein sequence ID" value="MCF2653180.1"/>
    <property type="molecule type" value="Genomic_DNA"/>
</dbReference>
<keyword evidence="1" id="KW-0328">Glycosyltransferase</keyword>